<proteinExistence type="predicted"/>
<organism evidence="1">
    <name type="scientific">marine metagenome</name>
    <dbReference type="NCBI Taxonomy" id="408172"/>
    <lineage>
        <taxon>unclassified sequences</taxon>
        <taxon>metagenomes</taxon>
        <taxon>ecological metagenomes</taxon>
    </lineage>
</organism>
<evidence type="ECO:0000313" key="1">
    <source>
        <dbReference type="EMBL" id="SUZ56373.1"/>
    </source>
</evidence>
<reference evidence="1" key="1">
    <citation type="submission" date="2018-05" db="EMBL/GenBank/DDBJ databases">
        <authorList>
            <person name="Lanie J.A."/>
            <person name="Ng W.-L."/>
            <person name="Kazmierczak K.M."/>
            <person name="Andrzejewski T.M."/>
            <person name="Davidsen T.M."/>
            <person name="Wayne K.J."/>
            <person name="Tettelin H."/>
            <person name="Glass J.I."/>
            <person name="Rusch D."/>
            <person name="Podicherti R."/>
            <person name="Tsui H.-C.T."/>
            <person name="Winkler M.E."/>
        </authorList>
    </citation>
    <scope>NUCLEOTIDE SEQUENCE</scope>
</reference>
<name>A0A381NSC6_9ZZZZ</name>
<dbReference type="AlphaFoldDB" id="A0A381NSC6"/>
<accession>A0A381NSC6</accession>
<dbReference type="EMBL" id="UINC01000498">
    <property type="protein sequence ID" value="SUZ56373.1"/>
    <property type="molecule type" value="Genomic_DNA"/>
</dbReference>
<gene>
    <name evidence="1" type="ORF">METZ01_LOCUS9227</name>
</gene>
<protein>
    <submittedName>
        <fullName evidence="1">Uncharacterized protein</fullName>
    </submittedName>
</protein>
<sequence length="48" mass="5442">MSKAAVNEILPKAVSLILIKERLENKRKKDFLDLSDLFSVAPDVIKIM</sequence>